<keyword evidence="2" id="KW-0812">Transmembrane</keyword>
<organism evidence="4 7">
    <name type="scientific">Hymenolepis diminuta</name>
    <name type="common">Rat tapeworm</name>
    <dbReference type="NCBI Taxonomy" id="6216"/>
    <lineage>
        <taxon>Eukaryota</taxon>
        <taxon>Metazoa</taxon>
        <taxon>Spiralia</taxon>
        <taxon>Lophotrochozoa</taxon>
        <taxon>Platyhelminthes</taxon>
        <taxon>Cestoda</taxon>
        <taxon>Eucestoda</taxon>
        <taxon>Cyclophyllidea</taxon>
        <taxon>Hymenolepididae</taxon>
        <taxon>Hymenolepis</taxon>
    </lineage>
</organism>
<dbReference type="EMBL" id="CABIJS010000113">
    <property type="protein sequence ID" value="VUZ43770.1"/>
    <property type="molecule type" value="Genomic_DNA"/>
</dbReference>
<protein>
    <submittedName>
        <fullName evidence="4">Uncharacterized protein</fullName>
    </submittedName>
</protein>
<keyword evidence="2" id="KW-0472">Membrane</keyword>
<evidence type="ECO:0000313" key="6">
    <source>
        <dbReference type="EMBL" id="VUZ53934.1"/>
    </source>
</evidence>
<gene>
    <name evidence="5" type="ORF">WMSIL1_LOCUS10839</name>
    <name evidence="6" type="ORF">WMSIL1_LOCUS12135</name>
    <name evidence="4" type="ORF">WMSIL1_LOCUS4118</name>
    <name evidence="3" type="ORF">WMSIL1_LOCUS4123</name>
</gene>
<dbReference type="EMBL" id="CABIJS010000588">
    <property type="protein sequence ID" value="VUZ53934.1"/>
    <property type="molecule type" value="Genomic_DNA"/>
</dbReference>
<feature type="region of interest" description="Disordered" evidence="1">
    <location>
        <begin position="1"/>
        <end position="27"/>
    </location>
</feature>
<evidence type="ECO:0000313" key="4">
    <source>
        <dbReference type="EMBL" id="VUZ43775.1"/>
    </source>
</evidence>
<proteinExistence type="predicted"/>
<dbReference type="EMBL" id="CABIJS010000113">
    <property type="protein sequence ID" value="VUZ43775.1"/>
    <property type="molecule type" value="Genomic_DNA"/>
</dbReference>
<dbReference type="Proteomes" id="UP000321570">
    <property type="component" value="Unassembled WGS sequence"/>
</dbReference>
<evidence type="ECO:0000256" key="1">
    <source>
        <dbReference type="SAM" id="MobiDB-lite"/>
    </source>
</evidence>
<keyword evidence="7" id="KW-1185">Reference proteome</keyword>
<feature type="transmembrane region" description="Helical" evidence="2">
    <location>
        <begin position="93"/>
        <end position="111"/>
    </location>
</feature>
<evidence type="ECO:0000313" key="7">
    <source>
        <dbReference type="Proteomes" id="UP000321570"/>
    </source>
</evidence>
<evidence type="ECO:0000313" key="3">
    <source>
        <dbReference type="EMBL" id="VUZ43770.1"/>
    </source>
</evidence>
<reference evidence="4 7" key="1">
    <citation type="submission" date="2019-07" db="EMBL/GenBank/DDBJ databases">
        <authorList>
            <person name="Jastrzebski P J."/>
            <person name="Paukszto L."/>
            <person name="Jastrzebski P J."/>
        </authorList>
    </citation>
    <scope>NUCLEOTIDE SEQUENCE [LARGE SCALE GENOMIC DNA]</scope>
    <source>
        <strain evidence="4 7">WMS-il1</strain>
    </source>
</reference>
<evidence type="ECO:0000313" key="5">
    <source>
        <dbReference type="EMBL" id="VUZ52414.1"/>
    </source>
</evidence>
<keyword evidence="2" id="KW-1133">Transmembrane helix</keyword>
<accession>A0A564Y8Z7</accession>
<dbReference type="EMBL" id="CABIJS010000488">
    <property type="protein sequence ID" value="VUZ52414.1"/>
    <property type="molecule type" value="Genomic_DNA"/>
</dbReference>
<dbReference type="AlphaFoldDB" id="A0A564Y8Z7"/>
<name>A0A564Y8Z7_HYMDI</name>
<sequence length="123" mass="14077">MRFRRRMTQMCSKNDEKEGEKRKQHPELVPAAAIESKPKPEVKAVERTDYEDILVKSIMDTVFHSNAIDTMSNYVKQATSDPPYLNTKHETSYGFALLLSLLASTTLSQLLTMQMRPNKGNRT</sequence>
<evidence type="ECO:0000256" key="2">
    <source>
        <dbReference type="SAM" id="Phobius"/>
    </source>
</evidence>